<sequence length="46" mass="5217">TGTEREGGKWIVGDWRLGIGYRVLDIGYWGSVSNPEIRLQEILGIR</sequence>
<reference evidence="1" key="1">
    <citation type="journal article" date="2014" name="Front. Microbiol.">
        <title>High frequency of phylogenetically diverse reductive dehalogenase-homologous genes in deep subseafloor sedimentary metagenomes.</title>
        <authorList>
            <person name="Kawai M."/>
            <person name="Futagami T."/>
            <person name="Toyoda A."/>
            <person name="Takaki Y."/>
            <person name="Nishi S."/>
            <person name="Hori S."/>
            <person name="Arai W."/>
            <person name="Tsubouchi T."/>
            <person name="Morono Y."/>
            <person name="Uchiyama I."/>
            <person name="Ito T."/>
            <person name="Fujiyama A."/>
            <person name="Inagaki F."/>
            <person name="Takami H."/>
        </authorList>
    </citation>
    <scope>NUCLEOTIDE SEQUENCE</scope>
    <source>
        <strain evidence="1">Expedition CK06-06</strain>
    </source>
</reference>
<organism evidence="1">
    <name type="scientific">marine sediment metagenome</name>
    <dbReference type="NCBI Taxonomy" id="412755"/>
    <lineage>
        <taxon>unclassified sequences</taxon>
        <taxon>metagenomes</taxon>
        <taxon>ecological metagenomes</taxon>
    </lineage>
</organism>
<evidence type="ECO:0000313" key="1">
    <source>
        <dbReference type="EMBL" id="GAF96985.1"/>
    </source>
</evidence>
<name>X0V8N5_9ZZZZ</name>
<gene>
    <name evidence="1" type="ORF">S01H1_21716</name>
</gene>
<feature type="non-terminal residue" evidence="1">
    <location>
        <position position="1"/>
    </location>
</feature>
<proteinExistence type="predicted"/>
<dbReference type="AlphaFoldDB" id="X0V8N5"/>
<accession>X0V8N5</accession>
<comment type="caution">
    <text evidence="1">The sequence shown here is derived from an EMBL/GenBank/DDBJ whole genome shotgun (WGS) entry which is preliminary data.</text>
</comment>
<dbReference type="EMBL" id="BARS01012091">
    <property type="protein sequence ID" value="GAF96985.1"/>
    <property type="molecule type" value="Genomic_DNA"/>
</dbReference>
<protein>
    <submittedName>
        <fullName evidence="1">Uncharacterized protein</fullName>
    </submittedName>
</protein>